<feature type="region of interest" description="Disordered" evidence="1">
    <location>
        <begin position="475"/>
        <end position="515"/>
    </location>
</feature>
<comment type="caution">
    <text evidence="2">The sequence shown here is derived from an EMBL/GenBank/DDBJ whole genome shotgun (WGS) entry which is preliminary data.</text>
</comment>
<dbReference type="Proteomes" id="UP001383192">
    <property type="component" value="Unassembled WGS sequence"/>
</dbReference>
<feature type="compositionally biased region" description="Basic and acidic residues" evidence="1">
    <location>
        <begin position="427"/>
        <end position="438"/>
    </location>
</feature>
<proteinExistence type="predicted"/>
<protein>
    <submittedName>
        <fullName evidence="2">Uncharacterized protein</fullName>
    </submittedName>
</protein>
<keyword evidence="3" id="KW-1185">Reference proteome</keyword>
<gene>
    <name evidence="2" type="ORF">VNI00_013440</name>
</gene>
<accession>A0AAW0C006</accession>
<feature type="region of interest" description="Disordered" evidence="1">
    <location>
        <begin position="416"/>
        <end position="463"/>
    </location>
</feature>
<sequence>MSSLSLARLLEMAAVSDPHVIRHVHRLLLQSTPSSRDTHSAVQSRCASALEALEVYSLYLFPAVDGSRPTELLFPGSTVAGTWEVLWKWFVVLELWSPSVGGGLSCPDGMRTSLWYDRVLHAIFGLVFVLIEHHSCSPLSLLVLRSEPFIRLCLRSLFGCLSVEGSTLHPVSSVMIHPFWRLDCFEGVRSDHLFGLVLRDDGNTDFVEKAMHSFTRILYRGSVLENLADLYAVGIAVVQLYSMTFTRVLLRRATRCMTDCVRVLLQEMRQTASRGPAYRVALDTDGIGRMLSLCIRFLTRVSRRDGSGGWVLGSLRAGLLRAIVELGFFLRTERVRAAFVPVIAHETKLAWECGNLLTSLVPHLLTPAILRLSFAIIRKNRSVDTVLAGAWAEWAESVARVRGVYVEYGDSRYKRASRTSCGNSDCPHTEPPAEHEAVTEEPVGEDEPYVASDSSSRVGSKSPLLGGVLDLEGLADDAAGGEGSVSPTSCEGVQAGAQAGSDPVDSEETVMQVVV</sequence>
<dbReference type="EMBL" id="JAYKXP010000068">
    <property type="protein sequence ID" value="KAK7032071.1"/>
    <property type="molecule type" value="Genomic_DNA"/>
</dbReference>
<evidence type="ECO:0000313" key="2">
    <source>
        <dbReference type="EMBL" id="KAK7032071.1"/>
    </source>
</evidence>
<reference evidence="2 3" key="1">
    <citation type="submission" date="2024-01" db="EMBL/GenBank/DDBJ databases">
        <title>A draft genome for a cacao thread blight-causing isolate of Paramarasmius palmivorus.</title>
        <authorList>
            <person name="Baruah I.K."/>
            <person name="Bukari Y."/>
            <person name="Amoako-Attah I."/>
            <person name="Meinhardt L.W."/>
            <person name="Bailey B.A."/>
            <person name="Cohen S.P."/>
        </authorList>
    </citation>
    <scope>NUCLEOTIDE SEQUENCE [LARGE SCALE GENOMIC DNA]</scope>
    <source>
        <strain evidence="2 3">GH-12</strain>
    </source>
</reference>
<evidence type="ECO:0000313" key="3">
    <source>
        <dbReference type="Proteomes" id="UP001383192"/>
    </source>
</evidence>
<evidence type="ECO:0000256" key="1">
    <source>
        <dbReference type="SAM" id="MobiDB-lite"/>
    </source>
</evidence>
<name>A0AAW0C006_9AGAR</name>
<organism evidence="2 3">
    <name type="scientific">Paramarasmius palmivorus</name>
    <dbReference type="NCBI Taxonomy" id="297713"/>
    <lineage>
        <taxon>Eukaryota</taxon>
        <taxon>Fungi</taxon>
        <taxon>Dikarya</taxon>
        <taxon>Basidiomycota</taxon>
        <taxon>Agaricomycotina</taxon>
        <taxon>Agaricomycetes</taxon>
        <taxon>Agaricomycetidae</taxon>
        <taxon>Agaricales</taxon>
        <taxon>Marasmiineae</taxon>
        <taxon>Marasmiaceae</taxon>
        <taxon>Paramarasmius</taxon>
    </lineage>
</organism>
<dbReference type="AlphaFoldDB" id="A0AAW0C006"/>